<evidence type="ECO:0000313" key="3">
    <source>
        <dbReference type="Proteomes" id="UP001519887"/>
    </source>
</evidence>
<keyword evidence="1" id="KW-0732">Signal</keyword>
<accession>A0ABS7CB12</accession>
<protein>
    <submittedName>
        <fullName evidence="2">Uncharacterized protein</fullName>
    </submittedName>
</protein>
<evidence type="ECO:0000313" key="2">
    <source>
        <dbReference type="EMBL" id="MBW7458093.1"/>
    </source>
</evidence>
<evidence type="ECO:0000256" key="1">
    <source>
        <dbReference type="SAM" id="SignalP"/>
    </source>
</evidence>
<feature type="chain" id="PRO_5046229708" evidence="1">
    <location>
        <begin position="26"/>
        <end position="89"/>
    </location>
</feature>
<organism evidence="2 3">
    <name type="scientific">Paenibacillus sepulcri</name>
    <dbReference type="NCBI Taxonomy" id="359917"/>
    <lineage>
        <taxon>Bacteria</taxon>
        <taxon>Bacillati</taxon>
        <taxon>Bacillota</taxon>
        <taxon>Bacilli</taxon>
        <taxon>Bacillales</taxon>
        <taxon>Paenibacillaceae</taxon>
        <taxon>Paenibacillus</taxon>
    </lineage>
</organism>
<name>A0ABS7CB12_9BACL</name>
<feature type="signal peptide" evidence="1">
    <location>
        <begin position="1"/>
        <end position="25"/>
    </location>
</feature>
<dbReference type="EMBL" id="JAHZIK010001066">
    <property type="protein sequence ID" value="MBW7458093.1"/>
    <property type="molecule type" value="Genomic_DNA"/>
</dbReference>
<sequence>MRRNRLGALGILTLSAALFTGIAAAPPPASGAGAALAQSSGGCRADDNGLTLKTVPDTGDQAHFESIQFLSPKIGRAAGNGFMIGTSDG</sequence>
<reference evidence="2 3" key="1">
    <citation type="submission" date="2021-07" db="EMBL/GenBank/DDBJ databases">
        <title>Paenibacillus radiodurans sp. nov., isolated from the southeastern edge of Tengger Desert.</title>
        <authorList>
            <person name="Zhang G."/>
        </authorList>
    </citation>
    <scope>NUCLEOTIDE SEQUENCE [LARGE SCALE GENOMIC DNA]</scope>
    <source>
        <strain evidence="2 3">CCM 7311</strain>
    </source>
</reference>
<keyword evidence="3" id="KW-1185">Reference proteome</keyword>
<comment type="caution">
    <text evidence="2">The sequence shown here is derived from an EMBL/GenBank/DDBJ whole genome shotgun (WGS) entry which is preliminary data.</text>
</comment>
<dbReference type="Proteomes" id="UP001519887">
    <property type="component" value="Unassembled WGS sequence"/>
</dbReference>
<gene>
    <name evidence="2" type="ORF">K0U00_29025</name>
</gene>
<feature type="non-terminal residue" evidence="2">
    <location>
        <position position="89"/>
    </location>
</feature>
<proteinExistence type="predicted"/>